<dbReference type="PROSITE" id="PS00028">
    <property type="entry name" value="ZINC_FINGER_C2H2_1"/>
    <property type="match status" value="1"/>
</dbReference>
<comment type="subcellular location">
    <subcellularLocation>
        <location evidence="1">Nucleus</location>
    </subcellularLocation>
</comment>
<sequence>MQPKFVCSKCGESGFVTINDLERHIVKQHFSSVYALYKCCFTKCQVRFATEVDRLKHMDCKQHGRKYASLRALMPMQDEEFVSLRLAINDCLNESIKLSFSRLTESNGNNDQDPPSIESSAMRLIGLASTAHQRPAPTQQNFSGTNKKKRQNPQTIAATHPDQSTEAVVESLARRTDANASISKPRKTRLDNFGLNDESNNRTELDKSLLVPAYPLSNDDSIDKSNERTQPDTASTLSFVNSVLVKDEPNLMEELITAFPSSSNYNDSLIPSDTESAAPSLKPKRSRKQNFFENAENIKSTLPQTSSNPPVIKEEPSLIDELAESIPGPSNNRISPSNNVISMDSDDEIMIVTTPKRPRAQNSGSKVGTKNLTAPQKLAIVRANEQGTKKGDIAKIFDTSINTVYRVLDEYKCQGTVKRKFRRGRKKKITPEIEQFIVDSCKNDVLHSVNETVIAVKKTFGVEICRQTVTSVRYNNGLFGRRLKY</sequence>
<evidence type="ECO:0000256" key="2">
    <source>
        <dbReference type="SAM" id="MobiDB-lite"/>
    </source>
</evidence>
<dbReference type="InterPro" id="IPR009057">
    <property type="entry name" value="Homeodomain-like_sf"/>
</dbReference>
<proteinExistence type="predicted"/>
<dbReference type="AlphaFoldDB" id="A0AAD4MKK3"/>
<accession>A0AAD4MKK3</accession>
<gene>
    <name evidence="4" type="ORF">DdX_18520</name>
</gene>
<evidence type="ECO:0000259" key="3">
    <source>
        <dbReference type="PROSITE" id="PS00028"/>
    </source>
</evidence>
<dbReference type="InterPro" id="IPR013087">
    <property type="entry name" value="Znf_C2H2_type"/>
</dbReference>
<name>A0AAD4MKK3_9BILA</name>
<reference evidence="4" key="1">
    <citation type="submission" date="2022-01" db="EMBL/GenBank/DDBJ databases">
        <title>Genome Sequence Resource for Two Populations of Ditylenchus destructor, the Migratory Endoparasitic Phytonematode.</title>
        <authorList>
            <person name="Zhang H."/>
            <person name="Lin R."/>
            <person name="Xie B."/>
        </authorList>
    </citation>
    <scope>NUCLEOTIDE SEQUENCE</scope>
    <source>
        <strain evidence="4">BazhouSP</strain>
    </source>
</reference>
<evidence type="ECO:0000313" key="4">
    <source>
        <dbReference type="EMBL" id="KAI1697393.1"/>
    </source>
</evidence>
<feature type="compositionally biased region" description="Polar residues" evidence="2">
    <location>
        <begin position="131"/>
        <end position="145"/>
    </location>
</feature>
<comment type="caution">
    <text evidence="4">The sequence shown here is derived from an EMBL/GenBank/DDBJ whole genome shotgun (WGS) entry which is preliminary data.</text>
</comment>
<organism evidence="4 5">
    <name type="scientific">Ditylenchus destructor</name>
    <dbReference type="NCBI Taxonomy" id="166010"/>
    <lineage>
        <taxon>Eukaryota</taxon>
        <taxon>Metazoa</taxon>
        <taxon>Ecdysozoa</taxon>
        <taxon>Nematoda</taxon>
        <taxon>Chromadorea</taxon>
        <taxon>Rhabditida</taxon>
        <taxon>Tylenchina</taxon>
        <taxon>Tylenchomorpha</taxon>
        <taxon>Sphaerularioidea</taxon>
        <taxon>Anguinidae</taxon>
        <taxon>Anguininae</taxon>
        <taxon>Ditylenchus</taxon>
    </lineage>
</organism>
<dbReference type="SUPFAM" id="SSF46689">
    <property type="entry name" value="Homeodomain-like"/>
    <property type="match status" value="1"/>
</dbReference>
<feature type="region of interest" description="Disordered" evidence="2">
    <location>
        <begin position="131"/>
        <end position="200"/>
    </location>
</feature>
<dbReference type="Proteomes" id="UP001201812">
    <property type="component" value="Unassembled WGS sequence"/>
</dbReference>
<dbReference type="GO" id="GO:0005634">
    <property type="term" value="C:nucleus"/>
    <property type="evidence" value="ECO:0007669"/>
    <property type="project" value="UniProtKB-SubCell"/>
</dbReference>
<feature type="domain" description="C2H2-type" evidence="3">
    <location>
        <begin position="39"/>
        <end position="63"/>
    </location>
</feature>
<dbReference type="EMBL" id="JAKKPZ010000270">
    <property type="protein sequence ID" value="KAI1697393.1"/>
    <property type="molecule type" value="Genomic_DNA"/>
</dbReference>
<keyword evidence="5" id="KW-1185">Reference proteome</keyword>
<evidence type="ECO:0000256" key="1">
    <source>
        <dbReference type="ARBA" id="ARBA00004123"/>
    </source>
</evidence>
<feature type="compositionally biased region" description="Polar residues" evidence="2">
    <location>
        <begin position="152"/>
        <end position="166"/>
    </location>
</feature>
<dbReference type="SMART" id="SM00355">
    <property type="entry name" value="ZnF_C2H2"/>
    <property type="match status" value="2"/>
</dbReference>
<protein>
    <recommendedName>
        <fullName evidence="3">C2H2-type domain-containing protein</fullName>
    </recommendedName>
</protein>
<evidence type="ECO:0000313" key="5">
    <source>
        <dbReference type="Proteomes" id="UP001201812"/>
    </source>
</evidence>